<dbReference type="PANTHER" id="PTHR36115:SF4">
    <property type="entry name" value="MEMBRANE PROTEIN"/>
    <property type="match status" value="1"/>
</dbReference>
<feature type="domain" description="RDD" evidence="7">
    <location>
        <begin position="67"/>
        <end position="201"/>
    </location>
</feature>
<keyword evidence="4 6" id="KW-1133">Transmembrane helix</keyword>
<keyword evidence="3 6" id="KW-0812">Transmembrane</keyword>
<protein>
    <submittedName>
        <fullName evidence="9">RDD family protein</fullName>
    </submittedName>
</protein>
<feature type="domain" description="GYF" evidence="8">
    <location>
        <begin position="5"/>
        <end position="50"/>
    </location>
</feature>
<dbReference type="EMBL" id="CP139558">
    <property type="protein sequence ID" value="WPU93065.1"/>
    <property type="molecule type" value="Genomic_DNA"/>
</dbReference>
<dbReference type="Pfam" id="PF06271">
    <property type="entry name" value="RDD"/>
    <property type="match status" value="1"/>
</dbReference>
<dbReference type="Proteomes" id="UP001324380">
    <property type="component" value="Chromosome"/>
</dbReference>
<sequence>MINEYYLFKDNEKQGPYNHNELMDMGIGIHQMVLSPLAEDWQAASDLPEFDEYFKSAGIYVPVANNVANFGWRLLAYLIDDAVLFIAAVILWSLVVIIVRYTTGSFDTDSNTTDQELMIRLIAVVLWIFYNAAFEATKVQGSIGKVICRLIVVDGNGQRLNFTTALARNLSKIISSFLCSLGFFAMLWSPMKQCWHDQMAKTFVVRKT</sequence>
<keyword evidence="5 6" id="KW-0472">Membrane</keyword>
<evidence type="ECO:0000313" key="9">
    <source>
        <dbReference type="EMBL" id="WPU93065.1"/>
    </source>
</evidence>
<dbReference type="InterPro" id="IPR025640">
    <property type="entry name" value="GYF_2"/>
</dbReference>
<organism evidence="9 10">
    <name type="scientific">Mucilaginibacter sabulilitoris</name>
    <dbReference type="NCBI Taxonomy" id="1173583"/>
    <lineage>
        <taxon>Bacteria</taxon>
        <taxon>Pseudomonadati</taxon>
        <taxon>Bacteroidota</taxon>
        <taxon>Sphingobacteriia</taxon>
        <taxon>Sphingobacteriales</taxon>
        <taxon>Sphingobacteriaceae</taxon>
        <taxon>Mucilaginibacter</taxon>
    </lineage>
</organism>
<feature type="transmembrane region" description="Helical" evidence="6">
    <location>
        <begin position="173"/>
        <end position="191"/>
    </location>
</feature>
<evidence type="ECO:0000256" key="1">
    <source>
        <dbReference type="ARBA" id="ARBA00004651"/>
    </source>
</evidence>
<evidence type="ECO:0000256" key="2">
    <source>
        <dbReference type="ARBA" id="ARBA00022475"/>
    </source>
</evidence>
<dbReference type="RefSeq" id="WP_321562220.1">
    <property type="nucleotide sequence ID" value="NZ_CP139558.1"/>
</dbReference>
<keyword evidence="10" id="KW-1185">Reference proteome</keyword>
<reference evidence="9 10" key="1">
    <citation type="submission" date="2023-11" db="EMBL/GenBank/DDBJ databases">
        <title>Analysis of the Genomes of Mucilaginibacter gossypii cycad 4 and M. sabulilitoris SNA2: microbes with the potential for plant growth promotion.</title>
        <authorList>
            <person name="Hirsch A.M."/>
            <person name="Humm E."/>
            <person name="Rubbi M."/>
            <person name="Del Vecchio G."/>
            <person name="Ha S.M."/>
            <person name="Pellegrini M."/>
            <person name="Gunsalus R.P."/>
        </authorList>
    </citation>
    <scope>NUCLEOTIDE SEQUENCE [LARGE SCALE GENOMIC DNA]</scope>
    <source>
        <strain evidence="9 10">SNA2</strain>
    </source>
</reference>
<dbReference type="InterPro" id="IPR010432">
    <property type="entry name" value="RDD"/>
</dbReference>
<evidence type="ECO:0000256" key="4">
    <source>
        <dbReference type="ARBA" id="ARBA00022989"/>
    </source>
</evidence>
<evidence type="ECO:0000259" key="8">
    <source>
        <dbReference type="Pfam" id="PF14237"/>
    </source>
</evidence>
<dbReference type="PANTHER" id="PTHR36115">
    <property type="entry name" value="PROLINE-RICH ANTIGEN HOMOLOG-RELATED"/>
    <property type="match status" value="1"/>
</dbReference>
<evidence type="ECO:0000256" key="6">
    <source>
        <dbReference type="SAM" id="Phobius"/>
    </source>
</evidence>
<evidence type="ECO:0000256" key="5">
    <source>
        <dbReference type="ARBA" id="ARBA00023136"/>
    </source>
</evidence>
<gene>
    <name evidence="9" type="ORF">SNE25_27480</name>
</gene>
<evidence type="ECO:0000313" key="10">
    <source>
        <dbReference type="Proteomes" id="UP001324380"/>
    </source>
</evidence>
<dbReference type="Pfam" id="PF14237">
    <property type="entry name" value="GYF_2"/>
    <property type="match status" value="1"/>
</dbReference>
<name>A0ABZ0TNH2_9SPHI</name>
<evidence type="ECO:0000259" key="7">
    <source>
        <dbReference type="Pfam" id="PF06271"/>
    </source>
</evidence>
<feature type="transmembrane region" description="Helical" evidence="6">
    <location>
        <begin position="117"/>
        <end position="134"/>
    </location>
</feature>
<proteinExistence type="predicted"/>
<evidence type="ECO:0000256" key="3">
    <source>
        <dbReference type="ARBA" id="ARBA00022692"/>
    </source>
</evidence>
<accession>A0ABZ0TNH2</accession>
<comment type="subcellular location">
    <subcellularLocation>
        <location evidence="1">Cell membrane</location>
        <topology evidence="1">Multi-pass membrane protein</topology>
    </subcellularLocation>
</comment>
<feature type="transmembrane region" description="Helical" evidence="6">
    <location>
        <begin position="82"/>
        <end position="102"/>
    </location>
</feature>
<keyword evidence="2" id="KW-1003">Cell membrane</keyword>
<dbReference type="InterPro" id="IPR051791">
    <property type="entry name" value="Pra-immunoreactive"/>
</dbReference>